<dbReference type="InterPro" id="IPR033469">
    <property type="entry name" value="CYTH-like_dom_sf"/>
</dbReference>
<evidence type="ECO:0000259" key="2">
    <source>
        <dbReference type="PROSITE" id="PS51707"/>
    </source>
</evidence>
<comment type="caution">
    <text evidence="3">The sequence shown here is derived from an EMBL/GenBank/DDBJ whole genome shotgun (WGS) entry which is preliminary data.</text>
</comment>
<protein>
    <submittedName>
        <fullName evidence="3">CYTH domain-containing protein</fullName>
    </submittedName>
</protein>
<evidence type="ECO:0000313" key="3">
    <source>
        <dbReference type="EMBL" id="TGH19952.1"/>
    </source>
</evidence>
<feature type="active site" description="Proton acceptor" evidence="1">
    <location>
        <position position="30"/>
    </location>
</feature>
<proteinExistence type="predicted"/>
<dbReference type="Pfam" id="PF01928">
    <property type="entry name" value="CYTH"/>
    <property type="match status" value="1"/>
</dbReference>
<dbReference type="Gene3D" id="2.40.320.10">
    <property type="entry name" value="Hypothetical Protein Pfu-838710-001"/>
    <property type="match status" value="1"/>
</dbReference>
<dbReference type="SMART" id="SM01118">
    <property type="entry name" value="CYTH"/>
    <property type="match status" value="1"/>
</dbReference>
<reference evidence="3 4" key="1">
    <citation type="journal article" date="2019" name="mSystems">
        <title>Life at home and on the roam: Genomic adaptions reflect the dual lifestyle of an intracellular, facultative symbiont.</title>
        <authorList>
            <person name="Burgsdorf I."/>
        </authorList>
    </citation>
    <scope>NUCLEOTIDE SEQUENCE [LARGE SCALE GENOMIC DNA]</scope>
    <source>
        <strain evidence="3">277cI</strain>
    </source>
</reference>
<accession>A0A524RS79</accession>
<dbReference type="SUPFAM" id="SSF55154">
    <property type="entry name" value="CYTH-like phosphatases"/>
    <property type="match status" value="1"/>
</dbReference>
<dbReference type="PIRSF" id="PIRSF016487">
    <property type="entry name" value="CYTH_UCP016487"/>
    <property type="match status" value="1"/>
</dbReference>
<dbReference type="PANTHER" id="PTHR40114:SF1">
    <property type="entry name" value="SLR0698 PROTEIN"/>
    <property type="match status" value="1"/>
</dbReference>
<dbReference type="EMBL" id="SRMN01000125">
    <property type="protein sequence ID" value="TGH19952.1"/>
    <property type="molecule type" value="Genomic_DNA"/>
</dbReference>
<gene>
    <name evidence="3" type="ORF">ERJ68_07570</name>
</gene>
<dbReference type="InterPro" id="IPR012042">
    <property type="entry name" value="NeuTTM/CthTTM-like"/>
</dbReference>
<dbReference type="AlphaFoldDB" id="A0A524RS79"/>
<dbReference type="Proteomes" id="UP000315454">
    <property type="component" value="Unassembled WGS sequence"/>
</dbReference>
<feature type="domain" description="CYTH" evidence="2">
    <location>
        <begin position="2"/>
        <end position="164"/>
    </location>
</feature>
<evidence type="ECO:0000256" key="1">
    <source>
        <dbReference type="PIRSR" id="PIRSR016487-1"/>
    </source>
</evidence>
<name>A0A524RS79_9CHRO</name>
<organism evidence="3 4">
    <name type="scientific">Aphanocapsa feldmannii 277cI</name>
    <dbReference type="NCBI Taxonomy" id="2507554"/>
    <lineage>
        <taxon>Bacteria</taxon>
        <taxon>Bacillati</taxon>
        <taxon>Cyanobacteriota</taxon>
        <taxon>Cyanophyceae</taxon>
        <taxon>Oscillatoriophycideae</taxon>
        <taxon>Chroococcales</taxon>
        <taxon>Microcystaceae</taxon>
        <taxon>Aphanocapsa</taxon>
    </lineage>
</organism>
<dbReference type="InterPro" id="IPR023577">
    <property type="entry name" value="CYTH_domain"/>
</dbReference>
<dbReference type="CDD" id="cd07891">
    <property type="entry name" value="CYTH-like_CthTTM-like_1"/>
    <property type="match status" value="1"/>
</dbReference>
<sequence>MALEIERRFFVCGDGWRAHADGGTPLEQGYLSSGGGEAVTLRVRRRRCSVVGMADRQPQRAWLTLKAVAGGIARHEFEYPIPDADAVALLQLCPARVEKVRYHLDLPGGDWVLDRFEGTNGGLLLAEVELAREDAALDLPEVTGIGSLSNAALAAQPWMHRSDEQRQRLGAPG</sequence>
<evidence type="ECO:0000313" key="4">
    <source>
        <dbReference type="Proteomes" id="UP000315454"/>
    </source>
</evidence>
<dbReference type="PANTHER" id="PTHR40114">
    <property type="entry name" value="SLR0698 PROTEIN"/>
    <property type="match status" value="1"/>
</dbReference>
<dbReference type="PROSITE" id="PS51707">
    <property type="entry name" value="CYTH"/>
    <property type="match status" value="1"/>
</dbReference>